<dbReference type="RefSeq" id="WP_157069198.1">
    <property type="nucleotide sequence ID" value="NZ_CP011125.1"/>
</dbReference>
<evidence type="ECO:0000313" key="2">
    <source>
        <dbReference type="Proteomes" id="UP000034883"/>
    </source>
</evidence>
<dbReference type="GO" id="GO:0016787">
    <property type="term" value="F:hydrolase activity"/>
    <property type="evidence" value="ECO:0007669"/>
    <property type="project" value="UniProtKB-KW"/>
</dbReference>
<evidence type="ECO:0000313" key="1">
    <source>
        <dbReference type="EMBL" id="AKF06885.1"/>
    </source>
</evidence>
<organism evidence="1 2">
    <name type="scientific">Sandaracinus amylolyticus</name>
    <dbReference type="NCBI Taxonomy" id="927083"/>
    <lineage>
        <taxon>Bacteria</taxon>
        <taxon>Pseudomonadati</taxon>
        <taxon>Myxococcota</taxon>
        <taxon>Polyangia</taxon>
        <taxon>Polyangiales</taxon>
        <taxon>Sandaracinaceae</taxon>
        <taxon>Sandaracinus</taxon>
    </lineage>
</organism>
<dbReference type="Proteomes" id="UP000034883">
    <property type="component" value="Chromosome"/>
</dbReference>
<sequence length="625" mass="66572">MALVALVCAGCEASDAMLTDAGAPVDAGPACTELLYERDGTSITRWPEPALLVDDATTETGRRLQFDPERYPDLVARLGSYLPTLTIDLAEIDGFGVNAEAFFQFGRAFDVDAIPRDGLGLVVIEPGPARVVPVIATTTDEGTTLLLAPLTPLPPHARAAAFVTRALTDAARGCLEPSRDMRALIASPDDDTRAAIDALVALGAIASADELVAISAFPTQSIEEDSVAVATDVATHEHVYASTPTCVEETSWTRCETTFEAYDYRDPEDGVMRRPRGEPATPRATYTVPNTMWLPREGEGPFPVLVFGHGLTGSRSQAERLGRFAAPLGYATVAIDALQHGEHPTTEGAERSDVQTLLAFFGVGDLDERALEAARLREHFRQSTWDKLQLTQLLVSDPDLDDDGAPELDVTRIVYLGVSLGGLMGPELLALSSDYGAGLLVVPGGRVSAIISDGAQFGSLIDLLRPRGATRGDVRRFFPILQTVLDRGDPASYGPHLLRDRLPVAGATTPSILVGVVLDDEIVPNVASYALARAIGVPIVEPLLRPEPGFELVRGPIEGNFADGAASGGLLQFDLVAEGERATHGNVADSEVGVAAWLDFLDTHYRTGLARIRDPYEAIGLAHAM</sequence>
<dbReference type="Gene3D" id="3.40.50.1820">
    <property type="entry name" value="alpha/beta hydrolase"/>
    <property type="match status" value="1"/>
</dbReference>
<dbReference type="STRING" id="927083.DB32_004034"/>
<reference evidence="1 2" key="1">
    <citation type="submission" date="2015-03" db="EMBL/GenBank/DDBJ databases">
        <title>Genome assembly of Sandaracinus amylolyticus DSM 53668.</title>
        <authorList>
            <person name="Sharma G."/>
            <person name="Subramanian S."/>
        </authorList>
    </citation>
    <scope>NUCLEOTIDE SEQUENCE [LARGE SCALE GENOMIC DNA]</scope>
    <source>
        <strain evidence="1 2">DSM 53668</strain>
    </source>
</reference>
<dbReference type="AlphaFoldDB" id="A0A0F6YJD2"/>
<name>A0A0F6YJD2_9BACT</name>
<dbReference type="OrthoDB" id="5402541at2"/>
<gene>
    <name evidence="1" type="ORF">DB32_004034</name>
</gene>
<dbReference type="InterPro" id="IPR029058">
    <property type="entry name" value="AB_hydrolase_fold"/>
</dbReference>
<keyword evidence="1" id="KW-0378">Hydrolase</keyword>
<proteinExistence type="predicted"/>
<dbReference type="EMBL" id="CP011125">
    <property type="protein sequence ID" value="AKF06885.1"/>
    <property type="molecule type" value="Genomic_DNA"/>
</dbReference>
<keyword evidence="2" id="KW-1185">Reference proteome</keyword>
<accession>A0A0F6YJD2</accession>
<protein>
    <submittedName>
        <fullName evidence="1">Putative alpha/beta hydrolase superfamily protein</fullName>
    </submittedName>
</protein>
<dbReference type="KEGG" id="samy:DB32_004034"/>
<dbReference type="SUPFAM" id="SSF53474">
    <property type="entry name" value="alpha/beta-Hydrolases"/>
    <property type="match status" value="1"/>
</dbReference>